<feature type="transmembrane region" description="Helical" evidence="1">
    <location>
        <begin position="125"/>
        <end position="145"/>
    </location>
</feature>
<feature type="transmembrane region" description="Helical" evidence="1">
    <location>
        <begin position="89"/>
        <end position="113"/>
    </location>
</feature>
<name>A0A9X2FNP3_9LACO</name>
<comment type="caution">
    <text evidence="2">The sequence shown here is derived from an EMBL/GenBank/DDBJ whole genome shotgun (WGS) entry which is preliminary data.</text>
</comment>
<protein>
    <submittedName>
        <fullName evidence="2">Uncharacterized protein</fullName>
    </submittedName>
</protein>
<dbReference type="Proteomes" id="UP001139006">
    <property type="component" value="Unassembled WGS sequence"/>
</dbReference>
<evidence type="ECO:0000256" key="1">
    <source>
        <dbReference type="SAM" id="Phobius"/>
    </source>
</evidence>
<evidence type="ECO:0000313" key="2">
    <source>
        <dbReference type="EMBL" id="MCP0887556.1"/>
    </source>
</evidence>
<keyword evidence="3" id="KW-1185">Reference proteome</keyword>
<keyword evidence="1" id="KW-1133">Transmembrane helix</keyword>
<keyword evidence="1" id="KW-0472">Membrane</keyword>
<sequence length="162" mass="18790">MIKIMGVVGAWLVFAASYHQGLMELLERRSSLRTTLSDNRESDNGNIHSPNVYISKFLWLVPSVKIYWEKKRLRNFSTYNKLTENELGEILRVLDIANSWFYVSFGGLCIAIRDTFDLVEELLPFYLFAILVGVLAVSLITIDIYKVTSFRRNKKITPYKNK</sequence>
<dbReference type="RefSeq" id="WP_253361537.1">
    <property type="nucleotide sequence ID" value="NZ_JAIULA010000020.1"/>
</dbReference>
<accession>A0A9X2FNP3</accession>
<dbReference type="EMBL" id="JAIULA010000020">
    <property type="protein sequence ID" value="MCP0887556.1"/>
    <property type="molecule type" value="Genomic_DNA"/>
</dbReference>
<evidence type="ECO:0000313" key="3">
    <source>
        <dbReference type="Proteomes" id="UP001139006"/>
    </source>
</evidence>
<keyword evidence="1" id="KW-0812">Transmembrane</keyword>
<organism evidence="2 3">
    <name type="scientific">Ligilactobacillus ubinensis</name>
    <dbReference type="NCBI Taxonomy" id="2876789"/>
    <lineage>
        <taxon>Bacteria</taxon>
        <taxon>Bacillati</taxon>
        <taxon>Bacillota</taxon>
        <taxon>Bacilli</taxon>
        <taxon>Lactobacillales</taxon>
        <taxon>Lactobacillaceae</taxon>
        <taxon>Ligilactobacillus</taxon>
    </lineage>
</organism>
<dbReference type="AlphaFoldDB" id="A0A9X2FNP3"/>
<gene>
    <name evidence="2" type="ORF">LB941_09455</name>
</gene>
<reference evidence="2 3" key="1">
    <citation type="journal article" date="2023" name="Int. J. Syst. Evol. Microbiol.">
        <title>Ligilactobacillus ubinensis sp. nov., a novel species isolated from the wild ferment of a durian fruit (Durio zibethinus).</title>
        <authorList>
            <person name="Heng Y.C."/>
            <person name="Menon N."/>
            <person name="Chen B."/>
            <person name="Loo B.Z.L."/>
            <person name="Wong G.W.J."/>
            <person name="Lim A.C.H."/>
            <person name="Silvaraju S."/>
            <person name="Kittelmann S."/>
        </authorList>
    </citation>
    <scope>NUCLEOTIDE SEQUENCE [LARGE SCALE GENOMIC DNA]</scope>
    <source>
        <strain evidence="2 3">WILCCON 0076</strain>
    </source>
</reference>
<proteinExistence type="predicted"/>